<organism evidence="1 2">
    <name type="scientific">Ladona fulva</name>
    <name type="common">Scarce chaser dragonfly</name>
    <name type="synonym">Libellula fulva</name>
    <dbReference type="NCBI Taxonomy" id="123851"/>
    <lineage>
        <taxon>Eukaryota</taxon>
        <taxon>Metazoa</taxon>
        <taxon>Ecdysozoa</taxon>
        <taxon>Arthropoda</taxon>
        <taxon>Hexapoda</taxon>
        <taxon>Insecta</taxon>
        <taxon>Pterygota</taxon>
        <taxon>Palaeoptera</taxon>
        <taxon>Odonata</taxon>
        <taxon>Epiprocta</taxon>
        <taxon>Anisoptera</taxon>
        <taxon>Libelluloidea</taxon>
        <taxon>Libellulidae</taxon>
        <taxon>Ladona</taxon>
    </lineage>
</organism>
<evidence type="ECO:0000313" key="1">
    <source>
        <dbReference type="EMBL" id="KAG8230378.1"/>
    </source>
</evidence>
<comment type="caution">
    <text evidence="1">The sequence shown here is derived from an EMBL/GenBank/DDBJ whole genome shotgun (WGS) entry which is preliminary data.</text>
</comment>
<dbReference type="InterPro" id="IPR036691">
    <property type="entry name" value="Endo/exonu/phosph_ase_sf"/>
</dbReference>
<dbReference type="EMBL" id="KZ308482">
    <property type="protein sequence ID" value="KAG8230378.1"/>
    <property type="molecule type" value="Genomic_DNA"/>
</dbReference>
<name>A0A8K0K9L4_LADFU</name>
<accession>A0A8K0K9L4</accession>
<evidence type="ECO:0000313" key="2">
    <source>
        <dbReference type="Proteomes" id="UP000792457"/>
    </source>
</evidence>
<dbReference type="OrthoDB" id="7391519at2759"/>
<dbReference type="Gene3D" id="3.60.10.10">
    <property type="entry name" value="Endonuclease/exonuclease/phosphatase"/>
    <property type="match status" value="1"/>
</dbReference>
<dbReference type="Proteomes" id="UP000792457">
    <property type="component" value="Unassembled WGS sequence"/>
</dbReference>
<protein>
    <submittedName>
        <fullName evidence="1">Uncharacterized protein</fullName>
    </submittedName>
</protein>
<keyword evidence="2" id="KW-1185">Reference proteome</keyword>
<dbReference type="SUPFAM" id="SSF56219">
    <property type="entry name" value="DNase I-like"/>
    <property type="match status" value="1"/>
</dbReference>
<gene>
    <name evidence="1" type="ORF">J437_LFUL017152</name>
</gene>
<reference evidence="1" key="1">
    <citation type="submission" date="2013-04" db="EMBL/GenBank/DDBJ databases">
        <authorList>
            <person name="Qu J."/>
            <person name="Murali S.C."/>
            <person name="Bandaranaike D."/>
            <person name="Bellair M."/>
            <person name="Blankenburg K."/>
            <person name="Chao H."/>
            <person name="Dinh H."/>
            <person name="Doddapaneni H."/>
            <person name="Downs B."/>
            <person name="Dugan-Rocha S."/>
            <person name="Elkadiri S."/>
            <person name="Gnanaolivu R.D."/>
            <person name="Hernandez B."/>
            <person name="Javaid M."/>
            <person name="Jayaseelan J.C."/>
            <person name="Lee S."/>
            <person name="Li M."/>
            <person name="Ming W."/>
            <person name="Munidasa M."/>
            <person name="Muniz J."/>
            <person name="Nguyen L."/>
            <person name="Ongeri F."/>
            <person name="Osuji N."/>
            <person name="Pu L.-L."/>
            <person name="Puazo M."/>
            <person name="Qu C."/>
            <person name="Quiroz J."/>
            <person name="Raj R."/>
            <person name="Weissenberger G."/>
            <person name="Xin Y."/>
            <person name="Zou X."/>
            <person name="Han Y."/>
            <person name="Richards S."/>
            <person name="Worley K."/>
            <person name="Muzny D."/>
            <person name="Gibbs R."/>
        </authorList>
    </citation>
    <scope>NUCLEOTIDE SEQUENCE</scope>
    <source>
        <strain evidence="1">Sampled in the wild</strain>
    </source>
</reference>
<sequence length="127" mass="14290">MITQWSGWVEQSRRWVPLQEPYDSPDPPPNRELEDLVNFCKTKSWDLLVGCDSKSHHSVWGSSDVNPRGESPLEYLMTTELQLLNSSASAPMSNCKHFLSSAALPAAKQASQFPVSRLMLPLHQPEL</sequence>
<reference evidence="1" key="2">
    <citation type="submission" date="2017-10" db="EMBL/GenBank/DDBJ databases">
        <title>Ladona fulva Genome sequencing and assembly.</title>
        <authorList>
            <person name="Murali S."/>
            <person name="Richards S."/>
            <person name="Bandaranaike D."/>
            <person name="Bellair M."/>
            <person name="Blankenburg K."/>
            <person name="Chao H."/>
            <person name="Dinh H."/>
            <person name="Doddapaneni H."/>
            <person name="Dugan-Rocha S."/>
            <person name="Elkadiri S."/>
            <person name="Gnanaolivu R."/>
            <person name="Hernandez B."/>
            <person name="Skinner E."/>
            <person name="Javaid M."/>
            <person name="Lee S."/>
            <person name="Li M."/>
            <person name="Ming W."/>
            <person name="Munidasa M."/>
            <person name="Muniz J."/>
            <person name="Nguyen L."/>
            <person name="Hughes D."/>
            <person name="Osuji N."/>
            <person name="Pu L.-L."/>
            <person name="Puazo M."/>
            <person name="Qu C."/>
            <person name="Quiroz J."/>
            <person name="Raj R."/>
            <person name="Weissenberger G."/>
            <person name="Xin Y."/>
            <person name="Zou X."/>
            <person name="Han Y."/>
            <person name="Worley K."/>
            <person name="Muzny D."/>
            <person name="Gibbs R."/>
        </authorList>
    </citation>
    <scope>NUCLEOTIDE SEQUENCE</scope>
    <source>
        <strain evidence="1">Sampled in the wild</strain>
    </source>
</reference>
<proteinExistence type="predicted"/>
<dbReference type="AlphaFoldDB" id="A0A8K0K9L4"/>